<keyword evidence="3 6" id="KW-0812">Transmembrane</keyword>
<evidence type="ECO:0000313" key="7">
    <source>
        <dbReference type="EMBL" id="PFH58115.1"/>
    </source>
</evidence>
<dbReference type="InterPro" id="IPR008217">
    <property type="entry name" value="Ccc1_fam"/>
</dbReference>
<keyword evidence="8" id="KW-1185">Reference proteome</keyword>
<dbReference type="EMBL" id="LAZP02000327">
    <property type="protein sequence ID" value="PFH58115.1"/>
    <property type="molecule type" value="Genomic_DNA"/>
</dbReference>
<comment type="subcellular location">
    <subcellularLocation>
        <location evidence="1">Endomembrane system</location>
        <topology evidence="1">Multi-pass membrane protein</topology>
    </subcellularLocation>
</comment>
<sequence>MALSSSSPLLRQEDVVREEGEKAGGMNGADTLHHVIIGFSDGVTVPFALTAGLSSLGSSRLVVIGGLADLFSGMISMGLGAYLAAVTERDRSRLESREEEEEEAAIVALDDQLCHLLCRRYLLSSDVARVWIHELGRNPVGWQRFCRDVLTRTDRRDPSSSSRRPCLAGLTMGASYLVGGLIPMLPYFFVARVGHALLLSVVITLLILLAFGYLKDYLAVRSHRAGCWGALQTLVIGILAAGTSYAIVRALDAAGEPLRLRHAIYRCTSTDSNVRK</sequence>
<dbReference type="Proteomes" id="UP000037136">
    <property type="component" value="Unassembled WGS sequence"/>
</dbReference>
<dbReference type="OrthoDB" id="73465at2759"/>
<evidence type="ECO:0000313" key="8">
    <source>
        <dbReference type="Proteomes" id="UP000037136"/>
    </source>
</evidence>
<evidence type="ECO:0000256" key="3">
    <source>
        <dbReference type="ARBA" id="ARBA00022692"/>
    </source>
</evidence>
<evidence type="ECO:0000256" key="4">
    <source>
        <dbReference type="ARBA" id="ARBA00022989"/>
    </source>
</evidence>
<comment type="similarity">
    <text evidence="2">Belongs to the CCC1 family.</text>
</comment>
<dbReference type="Pfam" id="PF01988">
    <property type="entry name" value="VIT1"/>
    <property type="match status" value="1"/>
</dbReference>
<dbReference type="GO" id="GO:0030026">
    <property type="term" value="P:intracellular manganese ion homeostasis"/>
    <property type="evidence" value="ECO:0007669"/>
    <property type="project" value="InterPro"/>
</dbReference>
<evidence type="ECO:0000256" key="1">
    <source>
        <dbReference type="ARBA" id="ARBA00004127"/>
    </source>
</evidence>
<keyword evidence="4 6" id="KW-1133">Transmembrane helix</keyword>
<dbReference type="PANTHER" id="PTHR31851">
    <property type="entry name" value="FE(2+)/MN(2+) TRANSPORTER PCL1"/>
    <property type="match status" value="1"/>
</dbReference>
<dbReference type="STRING" id="268505.A0A2A9P9C5"/>
<keyword evidence="5 6" id="KW-0472">Membrane</keyword>
<feature type="transmembrane region" description="Helical" evidence="6">
    <location>
        <begin position="61"/>
        <end position="85"/>
    </location>
</feature>
<name>A0A2A9P9C5_OPHUN</name>
<dbReference type="GO" id="GO:0005384">
    <property type="term" value="F:manganese ion transmembrane transporter activity"/>
    <property type="evidence" value="ECO:0007669"/>
    <property type="project" value="InterPro"/>
</dbReference>
<reference evidence="7 8" key="2">
    <citation type="journal article" date="2017" name="Sci. Rep.">
        <title>Ant-infecting Ophiocordyceps genomes reveal a high diversity of potential behavioral manipulation genes and a possible major role for enterotoxins.</title>
        <authorList>
            <person name="de Bekker C."/>
            <person name="Ohm R.A."/>
            <person name="Evans H.C."/>
            <person name="Brachmann A."/>
            <person name="Hughes D.P."/>
        </authorList>
    </citation>
    <scope>NUCLEOTIDE SEQUENCE [LARGE SCALE GENOMIC DNA]</scope>
    <source>
        <strain evidence="7 8">SC16a</strain>
    </source>
</reference>
<feature type="transmembrane region" description="Helical" evidence="6">
    <location>
        <begin position="195"/>
        <end position="214"/>
    </location>
</feature>
<dbReference type="AlphaFoldDB" id="A0A2A9P9C5"/>
<feature type="transmembrane region" description="Helical" evidence="6">
    <location>
        <begin position="226"/>
        <end position="248"/>
    </location>
</feature>
<comment type="caution">
    <text evidence="7">The sequence shown here is derived from an EMBL/GenBank/DDBJ whole genome shotgun (WGS) entry which is preliminary data.</text>
</comment>
<evidence type="ECO:0000256" key="5">
    <source>
        <dbReference type="ARBA" id="ARBA00023136"/>
    </source>
</evidence>
<evidence type="ECO:0000256" key="2">
    <source>
        <dbReference type="ARBA" id="ARBA00007049"/>
    </source>
</evidence>
<dbReference type="GO" id="GO:0012505">
    <property type="term" value="C:endomembrane system"/>
    <property type="evidence" value="ECO:0007669"/>
    <property type="project" value="UniProtKB-SubCell"/>
</dbReference>
<organism evidence="7 8">
    <name type="scientific">Ophiocordyceps unilateralis</name>
    <name type="common">Zombie-ant fungus</name>
    <name type="synonym">Torrubia unilateralis</name>
    <dbReference type="NCBI Taxonomy" id="268505"/>
    <lineage>
        <taxon>Eukaryota</taxon>
        <taxon>Fungi</taxon>
        <taxon>Dikarya</taxon>
        <taxon>Ascomycota</taxon>
        <taxon>Pezizomycotina</taxon>
        <taxon>Sordariomycetes</taxon>
        <taxon>Hypocreomycetidae</taxon>
        <taxon>Hypocreales</taxon>
        <taxon>Ophiocordycipitaceae</taxon>
        <taxon>Ophiocordyceps</taxon>
    </lineage>
</organism>
<protein>
    <submittedName>
        <fullName evidence="7">Uncharacterized protein</fullName>
    </submittedName>
</protein>
<accession>A0A2A9P9C5</accession>
<evidence type="ECO:0000256" key="6">
    <source>
        <dbReference type="SAM" id="Phobius"/>
    </source>
</evidence>
<reference evidence="7 8" key="1">
    <citation type="journal article" date="2015" name="BMC Genomics">
        <title>Gene expression during zombie ant biting behavior reflects the complexity underlying fungal parasitic behavioral manipulation.</title>
        <authorList>
            <person name="de Bekker C."/>
            <person name="Ohm R.A."/>
            <person name="Loreto R.G."/>
            <person name="Sebastian A."/>
            <person name="Albert I."/>
            <person name="Merrow M."/>
            <person name="Brachmann A."/>
            <person name="Hughes D.P."/>
        </authorList>
    </citation>
    <scope>NUCLEOTIDE SEQUENCE [LARGE SCALE GENOMIC DNA]</scope>
    <source>
        <strain evidence="7 8">SC16a</strain>
    </source>
</reference>
<feature type="transmembrane region" description="Helical" evidence="6">
    <location>
        <begin position="166"/>
        <end position="189"/>
    </location>
</feature>
<proteinExistence type="inferred from homology"/>
<gene>
    <name evidence="7" type="ORF">XA68_14140</name>
</gene>